<name>A0ABV9P9R8_9FLAO</name>
<protein>
    <submittedName>
        <fullName evidence="1">Uncharacterized protein</fullName>
    </submittedName>
</protein>
<comment type="caution">
    <text evidence="1">The sequence shown here is derived from an EMBL/GenBank/DDBJ whole genome shotgun (WGS) entry which is preliminary data.</text>
</comment>
<dbReference type="Proteomes" id="UP001595935">
    <property type="component" value="Unassembled WGS sequence"/>
</dbReference>
<keyword evidence="2" id="KW-1185">Reference proteome</keyword>
<reference evidence="2" key="1">
    <citation type="journal article" date="2019" name="Int. J. Syst. Evol. Microbiol.">
        <title>The Global Catalogue of Microorganisms (GCM) 10K type strain sequencing project: providing services to taxonomists for standard genome sequencing and annotation.</title>
        <authorList>
            <consortium name="The Broad Institute Genomics Platform"/>
            <consortium name="The Broad Institute Genome Sequencing Center for Infectious Disease"/>
            <person name="Wu L."/>
            <person name="Ma J."/>
        </authorList>
    </citation>
    <scope>NUCLEOTIDE SEQUENCE [LARGE SCALE GENOMIC DNA]</scope>
    <source>
        <strain evidence="2">WYCCWR 13023</strain>
    </source>
</reference>
<gene>
    <name evidence="1" type="ORF">ACFO5S_00385</name>
</gene>
<accession>A0ABV9P9R8</accession>
<organism evidence="1 2">
    <name type="scientific">Flavobacterium branchiicola</name>
    <dbReference type="NCBI Taxonomy" id="1114875"/>
    <lineage>
        <taxon>Bacteria</taxon>
        <taxon>Pseudomonadati</taxon>
        <taxon>Bacteroidota</taxon>
        <taxon>Flavobacteriia</taxon>
        <taxon>Flavobacteriales</taxon>
        <taxon>Flavobacteriaceae</taxon>
        <taxon>Flavobacterium</taxon>
    </lineage>
</organism>
<evidence type="ECO:0000313" key="1">
    <source>
        <dbReference type="EMBL" id="MFC4745881.1"/>
    </source>
</evidence>
<evidence type="ECO:0000313" key="2">
    <source>
        <dbReference type="Proteomes" id="UP001595935"/>
    </source>
</evidence>
<dbReference type="RefSeq" id="WP_213255205.1">
    <property type="nucleotide sequence ID" value="NZ_JAGYWA010000001.1"/>
</dbReference>
<proteinExistence type="predicted"/>
<sequence>MDIQLEKLELIKLLADTENPTILKSIRKIFKKEQKDWWDDLTDVQKEEIEEGERQIERGEFVLYEDMMKKYR</sequence>
<dbReference type="EMBL" id="JBHSGV010000001">
    <property type="protein sequence ID" value="MFC4745881.1"/>
    <property type="molecule type" value="Genomic_DNA"/>
</dbReference>